<dbReference type="SUPFAM" id="SSF52540">
    <property type="entry name" value="P-loop containing nucleoside triphosphate hydrolases"/>
    <property type="match status" value="2"/>
</dbReference>
<dbReference type="GO" id="GO:0016887">
    <property type="term" value="F:ATP hydrolysis activity"/>
    <property type="evidence" value="ECO:0007669"/>
    <property type="project" value="InterPro"/>
</dbReference>
<sequence length="587" mass="64135">MIQAEYLSYRYPRQDTAALQDVCWRVEEGEFVLLAGASGSGKTTLLRSLNGLVPHFHGGTFGGRVLVAGLDTREQSTAQLSRQVGFVAQDPESQTLLDRVTDEIAFGLENLGYDERTIRLRLEEALDLLGIAHLRDRRLQTLSGGERQRVALAATLAFRPRILALDEPTSQLDPWAAESVIDALRRLVDDLGLTIVLAEQRLERVLGLCSRITLLGPNGRLERDGSPEAIAPELPWPPPLVRLSLALGWRPVPLTVRQAREQARRHGPVLWAGDPAPSARRPDGPPVVELERIWVRASQGWALEDVSLAIYPGTVTVLMGRNGAGKTTLLRQINGLQKPDRGRVVVLGRDAARLSRIELARMVGYVPQHPASILFSESVREELLVTLRARGHRDNGVEWTLERLGLAGHAARHPYDLSGGERQRAALAAVLVGGPPILLLDEPTRGLDPERKANLGHLLRELSSEGRAIVVATHDVEFAATWADRIVFLAAGRVVAEGTPAELLAGTLAYSSQINRVFGGSFLTVEDVLVATCQSSRPRETARTSRQDRPGVERSPRLVASHGSARGGAVPPEASETRADQEVELRR</sequence>
<dbReference type="InterPro" id="IPR003439">
    <property type="entry name" value="ABC_transporter-like_ATP-bd"/>
</dbReference>
<evidence type="ECO:0000256" key="4">
    <source>
        <dbReference type="ARBA" id="ARBA00022840"/>
    </source>
</evidence>
<dbReference type="EMBL" id="JAMSLR010000008">
    <property type="protein sequence ID" value="MCM8749840.1"/>
    <property type="molecule type" value="Genomic_DNA"/>
</dbReference>
<evidence type="ECO:0000313" key="7">
    <source>
        <dbReference type="EMBL" id="MCM8749840.1"/>
    </source>
</evidence>
<reference evidence="7" key="1">
    <citation type="submission" date="2022-06" db="EMBL/GenBank/DDBJ databases">
        <title>CFH 74404 Thermomicrobiaceae sp.</title>
        <authorList>
            <person name="Ming H."/>
            <person name="Li W.-J."/>
            <person name="Zhao Z."/>
        </authorList>
    </citation>
    <scope>NUCLEOTIDE SEQUENCE</scope>
    <source>
        <strain evidence="7">CFH 74404</strain>
    </source>
</reference>
<gene>
    <name evidence="7" type="ORF">NET02_11840</name>
</gene>
<dbReference type="GO" id="GO:0043190">
    <property type="term" value="C:ATP-binding cassette (ABC) transporter complex"/>
    <property type="evidence" value="ECO:0007669"/>
    <property type="project" value="TreeGrafter"/>
</dbReference>
<name>A0AA41WGY0_9BACT</name>
<dbReference type="AlphaFoldDB" id="A0AA41WGY0"/>
<dbReference type="PANTHER" id="PTHR43553:SF24">
    <property type="entry name" value="ENERGY-COUPLING FACTOR TRANSPORTER ATP-BINDING PROTEIN ECFA1"/>
    <property type="match status" value="1"/>
</dbReference>
<evidence type="ECO:0000259" key="6">
    <source>
        <dbReference type="PROSITE" id="PS50893"/>
    </source>
</evidence>
<keyword evidence="4 7" id="KW-0067">ATP-binding</keyword>
<dbReference type="InterPro" id="IPR017871">
    <property type="entry name" value="ABC_transporter-like_CS"/>
</dbReference>
<keyword evidence="2" id="KW-0813">Transport</keyword>
<dbReference type="InterPro" id="IPR003593">
    <property type="entry name" value="AAA+_ATPase"/>
</dbReference>
<dbReference type="RefSeq" id="WP_284057623.1">
    <property type="nucleotide sequence ID" value="NZ_JAMSLR010000008.1"/>
</dbReference>
<dbReference type="Gene3D" id="3.40.50.300">
    <property type="entry name" value="P-loop containing nucleotide triphosphate hydrolases"/>
    <property type="match status" value="2"/>
</dbReference>
<dbReference type="GO" id="GO:0005524">
    <property type="term" value="F:ATP binding"/>
    <property type="evidence" value="ECO:0007669"/>
    <property type="project" value="UniProtKB-KW"/>
</dbReference>
<evidence type="ECO:0000313" key="8">
    <source>
        <dbReference type="Proteomes" id="UP001165306"/>
    </source>
</evidence>
<feature type="region of interest" description="Disordered" evidence="5">
    <location>
        <begin position="535"/>
        <end position="587"/>
    </location>
</feature>
<feature type="compositionally biased region" description="Basic and acidic residues" evidence="5">
    <location>
        <begin position="537"/>
        <end position="556"/>
    </location>
</feature>
<evidence type="ECO:0000256" key="1">
    <source>
        <dbReference type="ARBA" id="ARBA00005417"/>
    </source>
</evidence>
<proteinExistence type="inferred from homology"/>
<organism evidence="7 8">
    <name type="scientific">Thermalbibacter longus</name>
    <dbReference type="NCBI Taxonomy" id="2951981"/>
    <lineage>
        <taxon>Bacteria</taxon>
        <taxon>Pseudomonadati</taxon>
        <taxon>Thermomicrobiota</taxon>
        <taxon>Thermomicrobia</taxon>
        <taxon>Thermomicrobiales</taxon>
        <taxon>Thermomicrobiaceae</taxon>
        <taxon>Thermalbibacter</taxon>
    </lineage>
</organism>
<comment type="caution">
    <text evidence="7">The sequence shown here is derived from an EMBL/GenBank/DDBJ whole genome shotgun (WGS) entry which is preliminary data.</text>
</comment>
<dbReference type="PROSITE" id="PS00211">
    <property type="entry name" value="ABC_TRANSPORTER_1"/>
    <property type="match status" value="2"/>
</dbReference>
<evidence type="ECO:0000256" key="2">
    <source>
        <dbReference type="ARBA" id="ARBA00022448"/>
    </source>
</evidence>
<protein>
    <submittedName>
        <fullName evidence="7">ATP-binding cassette domain-containing protein</fullName>
    </submittedName>
</protein>
<dbReference type="InterPro" id="IPR027417">
    <property type="entry name" value="P-loop_NTPase"/>
</dbReference>
<comment type="similarity">
    <text evidence="1">Belongs to the ABC transporter superfamily.</text>
</comment>
<evidence type="ECO:0000256" key="3">
    <source>
        <dbReference type="ARBA" id="ARBA00022741"/>
    </source>
</evidence>
<keyword evidence="3" id="KW-0547">Nucleotide-binding</keyword>
<dbReference type="InterPro" id="IPR015856">
    <property type="entry name" value="ABC_transpr_CbiO/EcfA_su"/>
</dbReference>
<dbReference type="SMART" id="SM00382">
    <property type="entry name" value="AAA"/>
    <property type="match status" value="2"/>
</dbReference>
<keyword evidence="8" id="KW-1185">Reference proteome</keyword>
<feature type="compositionally biased region" description="Basic and acidic residues" evidence="5">
    <location>
        <begin position="575"/>
        <end position="587"/>
    </location>
</feature>
<dbReference type="InterPro" id="IPR050095">
    <property type="entry name" value="ECF_ABC_transporter_ATP-bd"/>
</dbReference>
<dbReference type="Pfam" id="PF00005">
    <property type="entry name" value="ABC_tran"/>
    <property type="match status" value="2"/>
</dbReference>
<dbReference type="PROSITE" id="PS50893">
    <property type="entry name" value="ABC_TRANSPORTER_2"/>
    <property type="match status" value="2"/>
</dbReference>
<dbReference type="Proteomes" id="UP001165306">
    <property type="component" value="Unassembled WGS sequence"/>
</dbReference>
<dbReference type="CDD" id="cd03225">
    <property type="entry name" value="ABC_cobalt_CbiO_domain1"/>
    <property type="match status" value="2"/>
</dbReference>
<evidence type="ECO:0000256" key="5">
    <source>
        <dbReference type="SAM" id="MobiDB-lite"/>
    </source>
</evidence>
<dbReference type="PANTHER" id="PTHR43553">
    <property type="entry name" value="HEAVY METAL TRANSPORTER"/>
    <property type="match status" value="1"/>
</dbReference>
<accession>A0AA41WGY0</accession>
<dbReference type="GO" id="GO:0042626">
    <property type="term" value="F:ATPase-coupled transmembrane transporter activity"/>
    <property type="evidence" value="ECO:0007669"/>
    <property type="project" value="TreeGrafter"/>
</dbReference>
<feature type="domain" description="ABC transporter" evidence="6">
    <location>
        <begin position="288"/>
        <end position="516"/>
    </location>
</feature>
<feature type="domain" description="ABC transporter" evidence="6">
    <location>
        <begin position="2"/>
        <end position="243"/>
    </location>
</feature>